<sequence>MATSQSGNLDEPPYTSFKELRSDEVIFSPATRRLFWPLDGVFLTAISVMKIPRSPEDLEPYFQPDTGGSGSGTWHEISQLPVTEPKVSSVEASVYGLDQWESDCIAWHGVHEGGEFDPEYVTYGDLSDEDRPYAKEPKEDGSWEEEEDTKFLLRCCGEDRPPRKRGLKLVVTPSAGNHFVTVHDWVSAVHPWLVSLRDDVLRAKTVARFQAYSVSARTEWMVDKGPDHKIEEKQSWIEKHRSGPPRMIPGSTAAILNRIRANRNR</sequence>
<keyword evidence="2" id="KW-1185">Reference proteome</keyword>
<reference evidence="1" key="1">
    <citation type="journal article" date="2021" name="Nat. Commun.">
        <title>Genetic determinants of endophytism in the Arabidopsis root mycobiome.</title>
        <authorList>
            <person name="Mesny F."/>
            <person name="Miyauchi S."/>
            <person name="Thiergart T."/>
            <person name="Pickel B."/>
            <person name="Atanasova L."/>
            <person name="Karlsson M."/>
            <person name="Huettel B."/>
            <person name="Barry K.W."/>
            <person name="Haridas S."/>
            <person name="Chen C."/>
            <person name="Bauer D."/>
            <person name="Andreopoulos W."/>
            <person name="Pangilinan J."/>
            <person name="LaButti K."/>
            <person name="Riley R."/>
            <person name="Lipzen A."/>
            <person name="Clum A."/>
            <person name="Drula E."/>
            <person name="Henrissat B."/>
            <person name="Kohler A."/>
            <person name="Grigoriev I.V."/>
            <person name="Martin F.M."/>
            <person name="Hacquard S."/>
        </authorList>
    </citation>
    <scope>NUCLEOTIDE SEQUENCE</scope>
    <source>
        <strain evidence="1">MPI-SDFR-AT-0073</strain>
    </source>
</reference>
<comment type="caution">
    <text evidence="1">The sequence shown here is derived from an EMBL/GenBank/DDBJ whole genome shotgun (WGS) entry which is preliminary data.</text>
</comment>
<protein>
    <submittedName>
        <fullName evidence="1">Uncharacterized protein</fullName>
    </submittedName>
</protein>
<dbReference type="EMBL" id="JAGPXC010000002">
    <property type="protein sequence ID" value="KAH6658186.1"/>
    <property type="molecule type" value="Genomic_DNA"/>
</dbReference>
<proteinExistence type="predicted"/>
<dbReference type="Proteomes" id="UP000758603">
    <property type="component" value="Unassembled WGS sequence"/>
</dbReference>
<organism evidence="1 2">
    <name type="scientific">Truncatella angustata</name>
    <dbReference type="NCBI Taxonomy" id="152316"/>
    <lineage>
        <taxon>Eukaryota</taxon>
        <taxon>Fungi</taxon>
        <taxon>Dikarya</taxon>
        <taxon>Ascomycota</taxon>
        <taxon>Pezizomycotina</taxon>
        <taxon>Sordariomycetes</taxon>
        <taxon>Xylariomycetidae</taxon>
        <taxon>Amphisphaeriales</taxon>
        <taxon>Sporocadaceae</taxon>
        <taxon>Truncatella</taxon>
    </lineage>
</organism>
<evidence type="ECO:0000313" key="2">
    <source>
        <dbReference type="Proteomes" id="UP000758603"/>
    </source>
</evidence>
<gene>
    <name evidence="1" type="ORF">BKA67DRAFT_689361</name>
</gene>
<dbReference type="GeneID" id="70137984"/>
<accession>A0A9P8UU27</accession>
<dbReference type="RefSeq" id="XP_045962420.1">
    <property type="nucleotide sequence ID" value="XM_046109093.1"/>
</dbReference>
<name>A0A9P8UU27_9PEZI</name>
<dbReference type="AlphaFoldDB" id="A0A9P8UU27"/>
<evidence type="ECO:0000313" key="1">
    <source>
        <dbReference type="EMBL" id="KAH6658186.1"/>
    </source>
</evidence>
<dbReference type="OrthoDB" id="3944545at2759"/>